<protein>
    <submittedName>
        <fullName evidence="2">Uncharacterized protein</fullName>
    </submittedName>
</protein>
<dbReference type="RefSeq" id="WP_013345588.1">
    <property type="nucleotide sequence ID" value="NC_014541.1"/>
</dbReference>
<evidence type="ECO:0000313" key="3">
    <source>
        <dbReference type="Proteomes" id="UP000006683"/>
    </source>
</evidence>
<dbReference type="EMBL" id="CP002209">
    <property type="protein sequence ID" value="ADN76282.1"/>
    <property type="molecule type" value="Genomic_DNA"/>
</dbReference>
<keyword evidence="1" id="KW-1133">Transmembrane helix</keyword>
<keyword evidence="1" id="KW-0472">Membrane</keyword>
<name>E1SUV5_FERBD</name>
<accession>E1SUV5</accession>
<keyword evidence="1" id="KW-0812">Transmembrane</keyword>
<evidence type="ECO:0000256" key="1">
    <source>
        <dbReference type="SAM" id="Phobius"/>
    </source>
</evidence>
<gene>
    <name evidence="2" type="ordered locus">Fbal_2079</name>
</gene>
<dbReference type="GeneID" id="67182286"/>
<dbReference type="HOGENOM" id="CLU_2665680_0_0_6"/>
<dbReference type="Proteomes" id="UP000006683">
    <property type="component" value="Chromosome"/>
</dbReference>
<keyword evidence="3" id="KW-1185">Reference proteome</keyword>
<organism evidence="2 3">
    <name type="scientific">Ferrimonas balearica (strain DSM 9799 / CCM 4581 / KCTC 23876 / PAT)</name>
    <dbReference type="NCBI Taxonomy" id="550540"/>
    <lineage>
        <taxon>Bacteria</taxon>
        <taxon>Pseudomonadati</taxon>
        <taxon>Pseudomonadota</taxon>
        <taxon>Gammaproteobacteria</taxon>
        <taxon>Alteromonadales</taxon>
        <taxon>Ferrimonadaceae</taxon>
        <taxon>Ferrimonas</taxon>
    </lineage>
</organism>
<proteinExistence type="predicted"/>
<feature type="transmembrane region" description="Helical" evidence="1">
    <location>
        <begin position="6"/>
        <end position="24"/>
    </location>
</feature>
<sequence>MFWVNYFVALFVLCGWYLHNKILLDEELPALKTDHRIAKATYHAALKSIGTPVHHRNETVFQAALRQMKVDARQA</sequence>
<reference evidence="2 3" key="1">
    <citation type="journal article" date="2010" name="Stand. Genomic Sci.">
        <title>Complete genome sequence of Ferrimonas balearica type strain (PAT).</title>
        <authorList>
            <person name="Nolan M."/>
            <person name="Sikorski J."/>
            <person name="Davenport K."/>
            <person name="Lucas S."/>
            <person name="Glavina Del Rio T."/>
            <person name="Tice H."/>
            <person name="Cheng J."/>
            <person name="Goodwin L."/>
            <person name="Pitluck S."/>
            <person name="Liolios K."/>
            <person name="Ivanova N."/>
            <person name="Mavromatis K."/>
            <person name="Ovchinnikova G."/>
            <person name="Pati A."/>
            <person name="Chen A."/>
            <person name="Palaniappan K."/>
            <person name="Land M."/>
            <person name="Hauser L."/>
            <person name="Chang Y."/>
            <person name="Jeffries C."/>
            <person name="Tapia R."/>
            <person name="Brettin T."/>
            <person name="Detter J."/>
            <person name="Han C."/>
            <person name="Yasawong M."/>
            <person name="Rohde M."/>
            <person name="Tindall B."/>
            <person name="Goker M."/>
            <person name="Woyke T."/>
            <person name="Bristow J."/>
            <person name="Eisen J."/>
            <person name="Markowitz V."/>
            <person name="Hugenholtz P."/>
            <person name="Kyrpides N."/>
            <person name="Klenk H."/>
            <person name="Lapidus A."/>
        </authorList>
    </citation>
    <scope>NUCLEOTIDE SEQUENCE [LARGE SCALE GENOMIC DNA]</scope>
    <source>
        <strain evidence="3">DSM 9799 / CCM 4581 / KCTC 23876 / PAT</strain>
    </source>
</reference>
<evidence type="ECO:0000313" key="2">
    <source>
        <dbReference type="EMBL" id="ADN76282.1"/>
    </source>
</evidence>
<dbReference type="KEGG" id="fbl:Fbal_2079"/>
<dbReference type="AlphaFoldDB" id="E1SUV5"/>